<dbReference type="Gene3D" id="1.20.120.520">
    <property type="entry name" value="nmb1532 protein domain like"/>
    <property type="match status" value="1"/>
</dbReference>
<dbReference type="Pfam" id="PF01814">
    <property type="entry name" value="Hemerythrin"/>
    <property type="match status" value="1"/>
</dbReference>
<proteinExistence type="predicted"/>
<keyword evidence="3" id="KW-1185">Reference proteome</keyword>
<dbReference type="InterPro" id="IPR012312">
    <property type="entry name" value="Hemerythrin-like"/>
</dbReference>
<dbReference type="EMBL" id="JARAKF010000001">
    <property type="protein sequence ID" value="MDU8991898.1"/>
    <property type="molecule type" value="Genomic_DNA"/>
</dbReference>
<protein>
    <submittedName>
        <fullName evidence="2">Hemerythrin domain-containing protein</fullName>
    </submittedName>
</protein>
<evidence type="ECO:0000259" key="1">
    <source>
        <dbReference type="Pfam" id="PF01814"/>
    </source>
</evidence>
<evidence type="ECO:0000313" key="2">
    <source>
        <dbReference type="EMBL" id="MDU8991898.1"/>
    </source>
</evidence>
<name>A0ABU3UDG5_9ACTN</name>
<organism evidence="2 3">
    <name type="scientific">Streptomyces mirabilis</name>
    <dbReference type="NCBI Taxonomy" id="68239"/>
    <lineage>
        <taxon>Bacteria</taxon>
        <taxon>Bacillati</taxon>
        <taxon>Actinomycetota</taxon>
        <taxon>Actinomycetes</taxon>
        <taxon>Kitasatosporales</taxon>
        <taxon>Streptomycetaceae</taxon>
        <taxon>Streptomyces</taxon>
    </lineage>
</organism>
<comment type="caution">
    <text evidence="2">The sequence shown here is derived from an EMBL/GenBank/DDBJ whole genome shotgun (WGS) entry which is preliminary data.</text>
</comment>
<gene>
    <name evidence="2" type="ORF">PU648_05795</name>
</gene>
<dbReference type="CDD" id="cd12108">
    <property type="entry name" value="Hr-like"/>
    <property type="match status" value="1"/>
</dbReference>
<reference evidence="2 3" key="1">
    <citation type="submission" date="2023-02" db="EMBL/GenBank/DDBJ databases">
        <authorList>
            <person name="Maleckis M."/>
        </authorList>
    </citation>
    <scope>NUCLEOTIDE SEQUENCE [LARGE SCALE GENOMIC DNA]</scope>
    <source>
        <strain evidence="2 3">P8-A2</strain>
    </source>
</reference>
<feature type="domain" description="Hemerythrin-like" evidence="1">
    <location>
        <begin position="13"/>
        <end position="137"/>
    </location>
</feature>
<accession>A0ABU3UDG5</accession>
<dbReference type="RefSeq" id="WP_316732419.1">
    <property type="nucleotide sequence ID" value="NZ_JARAKF010000001.1"/>
</dbReference>
<evidence type="ECO:0000313" key="3">
    <source>
        <dbReference type="Proteomes" id="UP001257627"/>
    </source>
</evidence>
<dbReference type="Proteomes" id="UP001257627">
    <property type="component" value="Unassembled WGS sequence"/>
</dbReference>
<sequence length="209" mass="23144">MTTEAAAGTVDLTVMYAAHDAFRRDLERLGDAAVEGTAFTPQVRAGWDNFRHQLHIHHTAEDSDLWPRVERKVAGRPRDVALLAEMEAEHALLDPRLTAVDAALKDRSAELPALVRSLASTLDEHLAHEEESALPLIREVLTPADWGAFTGRIRKTQGVRGAALFVPWIVDGAPPADRARFLGALPPPVRVLNKLFWEAGYRRRGLWVA</sequence>